<feature type="compositionally biased region" description="Low complexity" evidence="1">
    <location>
        <begin position="212"/>
        <end position="230"/>
    </location>
</feature>
<accession>A0A7M7H0G3</accession>
<evidence type="ECO:0000256" key="2">
    <source>
        <dbReference type="SAM" id="Phobius"/>
    </source>
</evidence>
<dbReference type="RefSeq" id="XP_008201792.1">
    <property type="nucleotide sequence ID" value="XM_008203570.3"/>
</dbReference>
<protein>
    <submittedName>
        <fullName evidence="3">Uncharacterized protein</fullName>
    </submittedName>
</protein>
<keyword evidence="2" id="KW-0472">Membrane</keyword>
<name>A0A7M7H0G3_NASVI</name>
<keyword evidence="2" id="KW-1133">Transmembrane helix</keyword>
<evidence type="ECO:0000313" key="4">
    <source>
        <dbReference type="Proteomes" id="UP000002358"/>
    </source>
</evidence>
<dbReference type="InParanoid" id="A0A7M7H0G3"/>
<reference evidence="3" key="1">
    <citation type="submission" date="2021-01" db="UniProtKB">
        <authorList>
            <consortium name="EnsemblMetazoa"/>
        </authorList>
    </citation>
    <scope>IDENTIFICATION</scope>
</reference>
<proteinExistence type="predicted"/>
<feature type="transmembrane region" description="Helical" evidence="2">
    <location>
        <begin position="163"/>
        <end position="187"/>
    </location>
</feature>
<sequence length="371" mass="40166">MQRWRLPHTPHAPITAHPLAAQPKTSILRKPATPVQHSSARRSNCIRVSSSSSPIRSGKVRLESSALQEETCSTAPISSAYCTTTTTTRISTSCSRISAEEETVSANWNNPYAANNPSAQLPDGTHAPLSTAPEDVGEGIQSPENDTNSLQSLSYLDPPVDSVYMICGVLIAMVLVGVIIVLLAVTISKLRKREEHQHHQHHHPANSVHPEQVQQQPQQPTQVVTAQTAPNPAASGIVNPAMSSSTTTVDSCCAGAQSTIVAALGNGCSLERSPDTASTMVYTTGTGAAEQFIWQFPPPYPPPNTPPPQYTLYNDQDTLVHGLQSDRQGFAKGFRKNLGGRWRRLVKRKPESETCAIPPELKDQLKTIYVY</sequence>
<dbReference type="OrthoDB" id="6621161at2759"/>
<feature type="region of interest" description="Disordered" evidence="1">
    <location>
        <begin position="194"/>
        <end position="241"/>
    </location>
</feature>
<evidence type="ECO:0000313" key="3">
    <source>
        <dbReference type="EnsemblMetazoa" id="XP_008201792"/>
    </source>
</evidence>
<dbReference type="GeneID" id="100679976"/>
<organism evidence="3 4">
    <name type="scientific">Nasonia vitripennis</name>
    <name type="common">Parasitic wasp</name>
    <dbReference type="NCBI Taxonomy" id="7425"/>
    <lineage>
        <taxon>Eukaryota</taxon>
        <taxon>Metazoa</taxon>
        <taxon>Ecdysozoa</taxon>
        <taxon>Arthropoda</taxon>
        <taxon>Hexapoda</taxon>
        <taxon>Insecta</taxon>
        <taxon>Pterygota</taxon>
        <taxon>Neoptera</taxon>
        <taxon>Endopterygota</taxon>
        <taxon>Hymenoptera</taxon>
        <taxon>Apocrita</taxon>
        <taxon>Proctotrupomorpha</taxon>
        <taxon>Chalcidoidea</taxon>
        <taxon>Pteromalidae</taxon>
        <taxon>Pteromalinae</taxon>
        <taxon>Nasonia</taxon>
    </lineage>
</organism>
<feature type="region of interest" description="Disordered" evidence="1">
    <location>
        <begin position="108"/>
        <end position="150"/>
    </location>
</feature>
<dbReference type="EnsemblMetazoa" id="XM_008203570">
    <property type="protein sequence ID" value="XP_008201792"/>
    <property type="gene ID" value="LOC100679976"/>
</dbReference>
<dbReference type="Proteomes" id="UP000002358">
    <property type="component" value="Chromosome 5"/>
</dbReference>
<dbReference type="AlphaFoldDB" id="A0A7M7H0G3"/>
<keyword evidence="4" id="KW-1185">Reference proteome</keyword>
<evidence type="ECO:0000256" key="1">
    <source>
        <dbReference type="SAM" id="MobiDB-lite"/>
    </source>
</evidence>
<feature type="compositionally biased region" description="Low complexity" evidence="1">
    <location>
        <begin position="108"/>
        <end position="119"/>
    </location>
</feature>
<dbReference type="SMR" id="A0A7M7H0G3"/>
<keyword evidence="2" id="KW-0812">Transmembrane</keyword>